<dbReference type="PANTHER" id="PTHR42798:SF2">
    <property type="entry name" value="ABC TRANSPORTER ATP-BINDING PROTEIN MG467-RELATED"/>
    <property type="match status" value="1"/>
</dbReference>
<dbReference type="SUPFAM" id="SSF52540">
    <property type="entry name" value="P-loop containing nucleoside triphosphate hydrolases"/>
    <property type="match status" value="1"/>
</dbReference>
<dbReference type="Gene3D" id="3.40.50.300">
    <property type="entry name" value="P-loop containing nucleotide triphosphate hydrolases"/>
    <property type="match status" value="1"/>
</dbReference>
<dbReference type="PROSITE" id="PS50893">
    <property type="entry name" value="ABC_TRANSPORTER_2"/>
    <property type="match status" value="1"/>
</dbReference>
<evidence type="ECO:0000259" key="3">
    <source>
        <dbReference type="PROSITE" id="PS50893"/>
    </source>
</evidence>
<evidence type="ECO:0000256" key="1">
    <source>
        <dbReference type="ARBA" id="ARBA00022741"/>
    </source>
</evidence>
<dbReference type="PROSITE" id="PS00211">
    <property type="entry name" value="ABC_TRANSPORTER_1"/>
    <property type="match status" value="1"/>
</dbReference>
<keyword evidence="1" id="KW-0547">Nucleotide-binding</keyword>
<dbReference type="SMART" id="SM00382">
    <property type="entry name" value="AAA"/>
    <property type="match status" value="1"/>
</dbReference>
<evidence type="ECO:0000256" key="2">
    <source>
        <dbReference type="ARBA" id="ARBA00022840"/>
    </source>
</evidence>
<dbReference type="InterPro" id="IPR027417">
    <property type="entry name" value="P-loop_NTPase"/>
</dbReference>
<gene>
    <name evidence="4" type="ORF">NE663_06705</name>
</gene>
<comment type="caution">
    <text evidence="4">The sequence shown here is derived from an EMBL/GenBank/DDBJ whole genome shotgun (WGS) entry which is preliminary data.</text>
</comment>
<accession>A0ABT1SL44</accession>
<keyword evidence="2 4" id="KW-0067">ATP-binding</keyword>
<organism evidence="4 5">
    <name type="scientific">Massilicoli timonensis</name>
    <dbReference type="NCBI Taxonomy" id="2015901"/>
    <lineage>
        <taxon>Bacteria</taxon>
        <taxon>Bacillati</taxon>
        <taxon>Bacillota</taxon>
        <taxon>Erysipelotrichia</taxon>
        <taxon>Erysipelotrichales</taxon>
        <taxon>Erysipelotrichaceae</taxon>
        <taxon>Massilicoli</taxon>
    </lineage>
</organism>
<sequence>MAKIIEVKKLCKAFGDQQVFEDFYAEVEENEFVAIAGKSGSGKSTLLNMIGLLDKPSSGEIILFGEKNIKPFSKRAEKMLKHHIGYLFQNFALVENESVYYNMMLAIENQKIKDKKTKIAEALKAVGLEGYENKKVYKCSGGEQQRISIARLLIKPCDLVLADEPTGSLDHENKKIVFDLLKNLQKLGKTIVVVTHDEEMIAVADRTIMIS</sequence>
<protein>
    <submittedName>
        <fullName evidence="4">ATP-binding cassette domain-containing protein</fullName>
    </submittedName>
</protein>
<dbReference type="PANTHER" id="PTHR42798">
    <property type="entry name" value="LIPOPROTEIN-RELEASING SYSTEM ATP-BINDING PROTEIN LOLD"/>
    <property type="match status" value="1"/>
</dbReference>
<dbReference type="InterPro" id="IPR017871">
    <property type="entry name" value="ABC_transporter-like_CS"/>
</dbReference>
<evidence type="ECO:0000313" key="4">
    <source>
        <dbReference type="EMBL" id="MCQ5121946.1"/>
    </source>
</evidence>
<dbReference type="Pfam" id="PF00005">
    <property type="entry name" value="ABC_tran"/>
    <property type="match status" value="1"/>
</dbReference>
<dbReference type="RefSeq" id="WP_256197837.1">
    <property type="nucleotide sequence ID" value="NZ_CALVCM010000040.1"/>
</dbReference>
<dbReference type="InterPro" id="IPR003439">
    <property type="entry name" value="ABC_transporter-like_ATP-bd"/>
</dbReference>
<dbReference type="Proteomes" id="UP001524435">
    <property type="component" value="Unassembled WGS sequence"/>
</dbReference>
<dbReference type="InterPro" id="IPR003593">
    <property type="entry name" value="AAA+_ATPase"/>
</dbReference>
<reference evidence="4 5" key="1">
    <citation type="submission" date="2022-06" db="EMBL/GenBank/DDBJ databases">
        <title>Isolation of gut microbiota from human fecal samples.</title>
        <authorList>
            <person name="Pamer E.G."/>
            <person name="Barat B."/>
            <person name="Waligurski E."/>
            <person name="Medina S."/>
            <person name="Paddock L."/>
            <person name="Mostad J."/>
        </authorList>
    </citation>
    <scope>NUCLEOTIDE SEQUENCE [LARGE SCALE GENOMIC DNA]</scope>
    <source>
        <strain evidence="4 5">DFI.6.1</strain>
    </source>
</reference>
<evidence type="ECO:0000313" key="5">
    <source>
        <dbReference type="Proteomes" id="UP001524435"/>
    </source>
</evidence>
<dbReference type="EMBL" id="JANGCH010000008">
    <property type="protein sequence ID" value="MCQ5121946.1"/>
    <property type="molecule type" value="Genomic_DNA"/>
</dbReference>
<feature type="domain" description="ABC transporter" evidence="3">
    <location>
        <begin position="5"/>
        <end position="211"/>
    </location>
</feature>
<dbReference type="GO" id="GO:0005524">
    <property type="term" value="F:ATP binding"/>
    <property type="evidence" value="ECO:0007669"/>
    <property type="project" value="UniProtKB-KW"/>
</dbReference>
<keyword evidence="5" id="KW-1185">Reference proteome</keyword>
<proteinExistence type="predicted"/>
<name>A0ABT1SL44_9FIRM</name>